<evidence type="ECO:0000313" key="3">
    <source>
        <dbReference type="EMBL" id="ALP53700.1"/>
    </source>
</evidence>
<dbReference type="KEGG" id="tee:Tel_11445"/>
<organism evidence="3 4">
    <name type="scientific">Candidatus Tenderia electrophaga</name>
    <dbReference type="NCBI Taxonomy" id="1748243"/>
    <lineage>
        <taxon>Bacteria</taxon>
        <taxon>Pseudomonadati</taxon>
        <taxon>Pseudomonadota</taxon>
        <taxon>Gammaproteobacteria</taxon>
        <taxon>Candidatus Tenderiales</taxon>
        <taxon>Candidatus Tenderiaceae</taxon>
        <taxon>Candidatus Tenderia</taxon>
    </lineage>
</organism>
<dbReference type="InterPro" id="IPR055397">
    <property type="entry name" value="TraK_C"/>
</dbReference>
<reference evidence="3" key="1">
    <citation type="submission" date="2015-10" db="EMBL/GenBank/DDBJ databases">
        <title>Description of Candidatus Tenderia electrophaga gen. nov, sp. nov., an Uncultivated Electroautotroph from a Biocathode Enrichment.</title>
        <authorList>
            <person name="Eddie B.J."/>
            <person name="Malanoski A.P."/>
            <person name="Wang Z."/>
            <person name="Hall R.J."/>
            <person name="Oh S.D."/>
            <person name="Heiner C."/>
            <person name="Lin B."/>
            <person name="Strycharz-Glaven S.M."/>
        </authorList>
    </citation>
    <scope>NUCLEOTIDE SEQUENCE [LARGE SCALE GENOMIC DNA]</scope>
    <source>
        <strain evidence="3">NRL1</strain>
    </source>
</reference>
<evidence type="ECO:0000259" key="1">
    <source>
        <dbReference type="Pfam" id="PF06586"/>
    </source>
</evidence>
<dbReference type="Pfam" id="PF23536">
    <property type="entry name" value="TraK_C"/>
    <property type="match status" value="1"/>
</dbReference>
<sequence length="207" mass="23275">MDVVDGRTVPVKVSLKELNRISMADGARIDHIWGAEDRMRVEPDKTSGQLFVRVIGVKPFSLFVRADNGETYTLLAAPTDIPAETVFLRPPYHGNQSGNSADRALPFIKRIQRLMSSLGRNALPEDYTPRAAPETIPLWEEVQLERKTIYTGDTLTNLTQEEMQLDERELRILPGHPIAAIAIDTHRLRAHESTDVFVARIIRGVQP</sequence>
<accession>A0A0S2TF32</accession>
<evidence type="ECO:0000313" key="4">
    <source>
        <dbReference type="Proteomes" id="UP000055136"/>
    </source>
</evidence>
<dbReference type="Proteomes" id="UP000055136">
    <property type="component" value="Chromosome"/>
</dbReference>
<protein>
    <recommendedName>
        <fullName evidence="5">TraK protein</fullName>
    </recommendedName>
</protein>
<keyword evidence="4" id="KW-1185">Reference proteome</keyword>
<feature type="domain" description="TraK N-terminal" evidence="1">
    <location>
        <begin position="3"/>
        <end position="89"/>
    </location>
</feature>
<dbReference type="AlphaFoldDB" id="A0A0S2TF32"/>
<name>A0A0S2TF32_9GAMM</name>
<dbReference type="EMBL" id="CP013099">
    <property type="protein sequence ID" value="ALP53700.1"/>
    <property type="molecule type" value="Genomic_DNA"/>
</dbReference>
<dbReference type="STRING" id="1748243.Tel_11445"/>
<gene>
    <name evidence="3" type="ORF">Tel_11445</name>
</gene>
<feature type="domain" description="TraK C-terminal" evidence="2">
    <location>
        <begin position="100"/>
        <end position="200"/>
    </location>
</feature>
<dbReference type="InterPro" id="IPR010563">
    <property type="entry name" value="TraK_N"/>
</dbReference>
<evidence type="ECO:0008006" key="5">
    <source>
        <dbReference type="Google" id="ProtNLM"/>
    </source>
</evidence>
<proteinExistence type="predicted"/>
<dbReference type="Pfam" id="PF06586">
    <property type="entry name" value="TraK_N"/>
    <property type="match status" value="1"/>
</dbReference>
<evidence type="ECO:0000259" key="2">
    <source>
        <dbReference type="Pfam" id="PF23536"/>
    </source>
</evidence>